<feature type="region of interest" description="Disordered" evidence="2">
    <location>
        <begin position="230"/>
        <end position="261"/>
    </location>
</feature>
<name>A0A4P9W9U7_9FUNG</name>
<dbReference type="AlphaFoldDB" id="A0A4P9W9U7"/>
<dbReference type="PANTHER" id="PTHR19871:SF14">
    <property type="entry name" value="DUF4062 DOMAIN-CONTAINING PROTEIN"/>
    <property type="match status" value="1"/>
</dbReference>
<proteinExistence type="predicted"/>
<evidence type="ECO:0000256" key="2">
    <source>
        <dbReference type="SAM" id="MobiDB-lite"/>
    </source>
</evidence>
<feature type="compositionally biased region" description="Low complexity" evidence="2">
    <location>
        <begin position="14"/>
        <end position="26"/>
    </location>
</feature>
<accession>A0A4P9W9U7</accession>
<feature type="coiled-coil region" evidence="1">
    <location>
        <begin position="94"/>
        <end position="167"/>
    </location>
</feature>
<protein>
    <submittedName>
        <fullName evidence="3">Uncharacterized protein</fullName>
    </submittedName>
</protein>
<reference evidence="4" key="1">
    <citation type="journal article" date="2018" name="Nat. Microbiol.">
        <title>Leveraging single-cell genomics to expand the fungal tree of life.</title>
        <authorList>
            <person name="Ahrendt S.R."/>
            <person name="Quandt C.A."/>
            <person name="Ciobanu D."/>
            <person name="Clum A."/>
            <person name="Salamov A."/>
            <person name="Andreopoulos B."/>
            <person name="Cheng J.F."/>
            <person name="Woyke T."/>
            <person name="Pelin A."/>
            <person name="Henrissat B."/>
            <person name="Reynolds N.K."/>
            <person name="Benny G.L."/>
            <person name="Smith M.E."/>
            <person name="James T.Y."/>
            <person name="Grigoriev I.V."/>
        </authorList>
    </citation>
    <scope>NUCLEOTIDE SEQUENCE [LARGE SCALE GENOMIC DNA]</scope>
</reference>
<evidence type="ECO:0000313" key="4">
    <source>
        <dbReference type="Proteomes" id="UP000269721"/>
    </source>
</evidence>
<sequence length="801" mass="87651">MFAAWFNQTPPSSPQYSSQSSSSSNSPPLPRATAANPAPHDLAAEILTLRNQLQFALRAQDETEDQNRRLVSEIARLAVTARTPSPENESGSRLEALLRERDALRSRDAEVEAENESLRALIADRDRELDTLKELVANQVQKFAAAHDEIEELTRKLEAERRAFEEVSVFCGEWGREKPDVSRLHTRAFVLQEREGFFLRIQQLEIDRDDLDAALSLERRRRRPVSAEPHFFPLLPLEDDTPDPDRTPDPAEPAKTCPPLFSSSWAEEMDSEAPRGVSVRSGSLLISVRTSPDHLKSSPLPASSLKRRQRVSFSPDAKPDPSSEPSLSPISMLPPAESLPSITFSTPIPLPRSERAEFAALLARAQTAVEKWRDAPVAPSVRDAALGGGWDAHIDVRRRTFRVFVASCADGSFAILFLAVCSPVFRPHLRCYSLADVFSTVDLLPYFFLNRSVLIPPDMSFERDALKNDVFPYLDLLCRQMGFEFLPIDMRNDEITTHNLDPDHMLEHVTRANLASLHTSTTSHLVLLVGNSHARPSLPSTIPKPTFDTLFQTLGTSNSPTRGADLDLLLDFYAADSNIRDGPPLCVLQPIDRAVPGSGRPGLDARKRAEAVDRVAALFREGAESLGNEGRWEWWKGVADGAVGDALRSGGDKVTIRDLPGLESAATENPTLARPYLPLRNGAPDAWALARLADLLALAPPATTTLATRWDDALGFDPTRVPSHASYLAEFADAVCTRLATLAIEAFERDGPGMGGDIGEAAVHLDAARRIAAGVTEGGDAVAAIGELVAKDFGTPCVVRG</sequence>
<gene>
    <name evidence="3" type="ORF">BDK51DRAFT_40333</name>
</gene>
<keyword evidence="1" id="KW-0175">Coiled coil</keyword>
<dbReference type="OrthoDB" id="2325716at2759"/>
<evidence type="ECO:0000313" key="3">
    <source>
        <dbReference type="EMBL" id="RKO87600.1"/>
    </source>
</evidence>
<dbReference type="PANTHER" id="PTHR19871">
    <property type="entry name" value="BETA TRANSDUCIN-RELATED PROTEIN"/>
    <property type="match status" value="1"/>
</dbReference>
<evidence type="ECO:0000256" key="1">
    <source>
        <dbReference type="SAM" id="Coils"/>
    </source>
</evidence>
<dbReference type="InterPro" id="IPR052752">
    <property type="entry name" value="NACHT-WD_repeat"/>
</dbReference>
<dbReference type="Proteomes" id="UP000269721">
    <property type="component" value="Unassembled WGS sequence"/>
</dbReference>
<feature type="region of interest" description="Disordered" evidence="2">
    <location>
        <begin position="1"/>
        <end position="38"/>
    </location>
</feature>
<feature type="region of interest" description="Disordered" evidence="2">
    <location>
        <begin position="290"/>
        <end position="334"/>
    </location>
</feature>
<organism evidence="3 4">
    <name type="scientific">Blyttiomyces helicus</name>
    <dbReference type="NCBI Taxonomy" id="388810"/>
    <lineage>
        <taxon>Eukaryota</taxon>
        <taxon>Fungi</taxon>
        <taxon>Fungi incertae sedis</taxon>
        <taxon>Chytridiomycota</taxon>
        <taxon>Chytridiomycota incertae sedis</taxon>
        <taxon>Chytridiomycetes</taxon>
        <taxon>Chytridiomycetes incertae sedis</taxon>
        <taxon>Blyttiomyces</taxon>
    </lineage>
</organism>
<keyword evidence="4" id="KW-1185">Reference proteome</keyword>
<dbReference type="EMBL" id="KZ997302">
    <property type="protein sequence ID" value="RKO87600.1"/>
    <property type="molecule type" value="Genomic_DNA"/>
</dbReference>